<organism evidence="1 2">
    <name type="scientific">Fraxinus pennsylvanica</name>
    <dbReference type="NCBI Taxonomy" id="56036"/>
    <lineage>
        <taxon>Eukaryota</taxon>
        <taxon>Viridiplantae</taxon>
        <taxon>Streptophyta</taxon>
        <taxon>Embryophyta</taxon>
        <taxon>Tracheophyta</taxon>
        <taxon>Spermatophyta</taxon>
        <taxon>Magnoliopsida</taxon>
        <taxon>eudicotyledons</taxon>
        <taxon>Gunneridae</taxon>
        <taxon>Pentapetalae</taxon>
        <taxon>asterids</taxon>
        <taxon>lamiids</taxon>
        <taxon>Lamiales</taxon>
        <taxon>Oleaceae</taxon>
        <taxon>Oleeae</taxon>
        <taxon>Fraxinus</taxon>
    </lineage>
</organism>
<dbReference type="AlphaFoldDB" id="A0AAD1YWU7"/>
<protein>
    <recommendedName>
        <fullName evidence="3">Pentatricopeptide repeat-containing protein</fullName>
    </recommendedName>
</protein>
<dbReference type="Gene3D" id="1.25.40.10">
    <property type="entry name" value="Tetratricopeptide repeat domain"/>
    <property type="match status" value="1"/>
</dbReference>
<reference evidence="1" key="1">
    <citation type="submission" date="2023-05" db="EMBL/GenBank/DDBJ databases">
        <authorList>
            <person name="Huff M."/>
        </authorList>
    </citation>
    <scope>NUCLEOTIDE SEQUENCE</scope>
</reference>
<sequence>MLRPRHGIPFIQALAFFNLATLPSELFEISPLLVEAYNKMNRPFWKVIGILCKKRRAVEAQAFFDKAQDVNASGVKLILISVYCKMGHCYNAYKNLKEMVEEKRSRLGVPACKMVLEQLRKAGLMKKLEELVENMLG</sequence>
<evidence type="ECO:0000313" key="2">
    <source>
        <dbReference type="Proteomes" id="UP000834106"/>
    </source>
</evidence>
<dbReference type="Proteomes" id="UP000834106">
    <property type="component" value="Chromosome 3"/>
</dbReference>
<dbReference type="EMBL" id="OU503038">
    <property type="protein sequence ID" value="CAI9758013.1"/>
    <property type="molecule type" value="Genomic_DNA"/>
</dbReference>
<accession>A0AAD1YWU7</accession>
<evidence type="ECO:0008006" key="3">
    <source>
        <dbReference type="Google" id="ProtNLM"/>
    </source>
</evidence>
<gene>
    <name evidence="1" type="ORF">FPE_LOCUS5443</name>
</gene>
<name>A0AAD1YWU7_9LAMI</name>
<keyword evidence="2" id="KW-1185">Reference proteome</keyword>
<dbReference type="InterPro" id="IPR011990">
    <property type="entry name" value="TPR-like_helical_dom_sf"/>
</dbReference>
<proteinExistence type="predicted"/>
<evidence type="ECO:0000313" key="1">
    <source>
        <dbReference type="EMBL" id="CAI9758013.1"/>
    </source>
</evidence>